<evidence type="ECO:0000313" key="2">
    <source>
        <dbReference type="Proteomes" id="UP000663505"/>
    </source>
</evidence>
<accession>A0A9X7VV45</accession>
<dbReference type="Proteomes" id="UP000663505">
    <property type="component" value="Chromosome"/>
</dbReference>
<dbReference type="InterPro" id="IPR041881">
    <property type="entry name" value="PqqD_sf"/>
</dbReference>
<dbReference type="Pfam" id="PF05402">
    <property type="entry name" value="PqqD"/>
    <property type="match status" value="1"/>
</dbReference>
<sequence>MTVQYRWNQDVEAVEIEGEWIILHANHHTITKINGTGGVIWSLLERGNDVDTIIQALTEEFDVDAVHAASDVETFLGELRKVDVVVATE</sequence>
<reference evidence="1 2" key="1">
    <citation type="submission" date="2021-02" db="EMBL/GenBank/DDBJ databases">
        <title>Alicyclobacillus curvatus sp. nov. and Alicyclobacillus mengziensis sp. nov., two acidophilic bacteria isolated from acid mine drainage.</title>
        <authorList>
            <person name="Huang Y."/>
        </authorList>
    </citation>
    <scope>NUCLEOTIDE SEQUENCE [LARGE SCALE GENOMIC DNA]</scope>
    <source>
        <strain evidence="1 2">S30H14</strain>
    </source>
</reference>
<dbReference type="Gene3D" id="1.10.10.1150">
    <property type="entry name" value="Coenzyme PQQ synthesis protein D (PqqD)"/>
    <property type="match status" value="1"/>
</dbReference>
<dbReference type="EMBL" id="CP071182">
    <property type="protein sequence ID" value="QSO45460.1"/>
    <property type="molecule type" value="Genomic_DNA"/>
</dbReference>
<organism evidence="1 2">
    <name type="scientific">Alicyclobacillus mengziensis</name>
    <dbReference type="NCBI Taxonomy" id="2931921"/>
    <lineage>
        <taxon>Bacteria</taxon>
        <taxon>Bacillati</taxon>
        <taxon>Bacillota</taxon>
        <taxon>Bacilli</taxon>
        <taxon>Bacillales</taxon>
        <taxon>Alicyclobacillaceae</taxon>
        <taxon>Alicyclobacillus</taxon>
    </lineage>
</organism>
<dbReference type="AlphaFoldDB" id="A0A9X7VV45"/>
<name>A0A9X7VV45_9BACL</name>
<protein>
    <submittedName>
        <fullName evidence="1">PqqD family protein</fullName>
    </submittedName>
</protein>
<dbReference type="KEGG" id="afx:JZ786_12825"/>
<dbReference type="RefSeq" id="WP_206654828.1">
    <property type="nucleotide sequence ID" value="NZ_CP071182.1"/>
</dbReference>
<dbReference type="InterPro" id="IPR008792">
    <property type="entry name" value="PQQD"/>
</dbReference>
<evidence type="ECO:0000313" key="1">
    <source>
        <dbReference type="EMBL" id="QSO45460.1"/>
    </source>
</evidence>
<keyword evidence="2" id="KW-1185">Reference proteome</keyword>
<gene>
    <name evidence="1" type="ORF">JZ786_12825</name>
</gene>
<proteinExistence type="predicted"/>